<sequence length="211" mass="23136">MPAFDASKITVIFVLGGPGSGKGTQCDNLVTDFGFKHLSAGDLLREEKSRDGSPLKAKIEYWIKEGMVVPQEVLVQLLTDAMTATLANPPPFAPGSTLADAWSGGRGRFLIDGYPRAMDQALMFDANVVQSKFVLFMNTSEDVMRQRMVQRGRGDDNDETIWKRFVTFHNTSLPVVEHYRSEGKVVDVDASPAPEAVYAQIKAALAQRLGV</sequence>
<dbReference type="Proteomes" id="UP000279236">
    <property type="component" value="Unassembled WGS sequence"/>
</dbReference>
<evidence type="ECO:0000256" key="3">
    <source>
        <dbReference type="ARBA" id="ARBA00022777"/>
    </source>
</evidence>
<dbReference type="PROSITE" id="PS00113">
    <property type="entry name" value="ADENYLATE_KINASE"/>
    <property type="match status" value="1"/>
</dbReference>
<dbReference type="GO" id="GO:0006139">
    <property type="term" value="P:nucleobase-containing compound metabolic process"/>
    <property type="evidence" value="ECO:0007669"/>
    <property type="project" value="InterPro"/>
</dbReference>
<dbReference type="HAMAP" id="MF_00235">
    <property type="entry name" value="Adenylate_kinase_Adk"/>
    <property type="match status" value="1"/>
</dbReference>
<dbReference type="GO" id="GO:0005524">
    <property type="term" value="F:ATP binding"/>
    <property type="evidence" value="ECO:0007669"/>
    <property type="project" value="InterPro"/>
</dbReference>
<name>A0A427XSZ4_9TREE</name>
<evidence type="ECO:0000256" key="4">
    <source>
        <dbReference type="RuleBase" id="RU003330"/>
    </source>
</evidence>
<keyword evidence="6" id="KW-1185">Reference proteome</keyword>
<proteinExistence type="inferred from homology"/>
<reference evidence="5 6" key="1">
    <citation type="submission" date="2018-11" db="EMBL/GenBank/DDBJ databases">
        <title>Genome sequence of Apiotrichum porosum DSM 27194.</title>
        <authorList>
            <person name="Aliyu H."/>
            <person name="Gorte O."/>
            <person name="Ochsenreither K."/>
        </authorList>
    </citation>
    <scope>NUCLEOTIDE SEQUENCE [LARGE SCALE GENOMIC DNA]</scope>
    <source>
        <strain evidence="5 6">DSM 27194</strain>
    </source>
</reference>
<evidence type="ECO:0000313" key="5">
    <source>
        <dbReference type="EMBL" id="RSH81933.1"/>
    </source>
</evidence>
<dbReference type="OrthoDB" id="442176at2759"/>
<dbReference type="InterPro" id="IPR000850">
    <property type="entry name" value="Adenylat/UMP-CMP_kin"/>
</dbReference>
<dbReference type="InterPro" id="IPR027417">
    <property type="entry name" value="P-loop_NTPase"/>
</dbReference>
<dbReference type="STRING" id="105984.A0A427XSZ4"/>
<dbReference type="SUPFAM" id="SSF52540">
    <property type="entry name" value="P-loop containing nucleoside triphosphate hydrolases"/>
    <property type="match status" value="1"/>
</dbReference>
<comment type="similarity">
    <text evidence="4">Belongs to the adenylate kinase family.</text>
</comment>
<dbReference type="GeneID" id="39592673"/>
<dbReference type="RefSeq" id="XP_028476388.1">
    <property type="nucleotide sequence ID" value="XM_028623455.1"/>
</dbReference>
<dbReference type="Pfam" id="PF13207">
    <property type="entry name" value="AAA_17"/>
    <property type="match status" value="1"/>
</dbReference>
<keyword evidence="1 4" id="KW-0808">Transferase</keyword>
<evidence type="ECO:0000313" key="6">
    <source>
        <dbReference type="Proteomes" id="UP000279236"/>
    </source>
</evidence>
<dbReference type="PRINTS" id="PR00094">
    <property type="entry name" value="ADENYLTKNASE"/>
</dbReference>
<dbReference type="EMBL" id="RSCE01000006">
    <property type="protein sequence ID" value="RSH81933.1"/>
    <property type="molecule type" value="Genomic_DNA"/>
</dbReference>
<evidence type="ECO:0000256" key="2">
    <source>
        <dbReference type="ARBA" id="ARBA00022741"/>
    </source>
</evidence>
<dbReference type="Gene3D" id="3.40.50.300">
    <property type="entry name" value="P-loop containing nucleotide triphosphate hydrolases"/>
    <property type="match status" value="1"/>
</dbReference>
<dbReference type="CDD" id="cd01428">
    <property type="entry name" value="ADK"/>
    <property type="match status" value="1"/>
</dbReference>
<protein>
    <submittedName>
        <fullName evidence="5">Uncharacterized protein</fullName>
    </submittedName>
</protein>
<evidence type="ECO:0000256" key="1">
    <source>
        <dbReference type="ARBA" id="ARBA00022679"/>
    </source>
</evidence>
<keyword evidence="3 4" id="KW-0418">Kinase</keyword>
<comment type="caution">
    <text evidence="5">The sequence shown here is derived from an EMBL/GenBank/DDBJ whole genome shotgun (WGS) entry which is preliminary data.</text>
</comment>
<dbReference type="PANTHER" id="PTHR23359">
    <property type="entry name" value="NUCLEOTIDE KINASE"/>
    <property type="match status" value="1"/>
</dbReference>
<accession>A0A427XSZ4</accession>
<dbReference type="GO" id="GO:0019205">
    <property type="term" value="F:nucleobase-containing compound kinase activity"/>
    <property type="evidence" value="ECO:0007669"/>
    <property type="project" value="InterPro"/>
</dbReference>
<dbReference type="AlphaFoldDB" id="A0A427XSZ4"/>
<dbReference type="InterPro" id="IPR033690">
    <property type="entry name" value="Adenylat_kinase_CS"/>
</dbReference>
<organism evidence="5 6">
    <name type="scientific">Apiotrichum porosum</name>
    <dbReference type="NCBI Taxonomy" id="105984"/>
    <lineage>
        <taxon>Eukaryota</taxon>
        <taxon>Fungi</taxon>
        <taxon>Dikarya</taxon>
        <taxon>Basidiomycota</taxon>
        <taxon>Agaricomycotina</taxon>
        <taxon>Tremellomycetes</taxon>
        <taxon>Trichosporonales</taxon>
        <taxon>Trichosporonaceae</taxon>
        <taxon>Apiotrichum</taxon>
    </lineage>
</organism>
<keyword evidence="2" id="KW-0547">Nucleotide-binding</keyword>
<gene>
    <name evidence="5" type="ORF">EHS24_008130</name>
</gene>